<sequence length="109" mass="12180">MPAAHRPECLTASRSLPITPDSCEDQVSIPAQNCYTTQELQGGDSQGRAWRAVQTVTAANQLLLLSADVLEEFGVRGFRREQVLPVSRATARVQRMQRLWAMRGRQITQ</sequence>
<gene>
    <name evidence="1" type="ORF">SKAU_G00408420</name>
</gene>
<proteinExistence type="predicted"/>
<accession>A0A9Q1IB32</accession>
<reference evidence="1" key="1">
    <citation type="journal article" date="2023" name="Science">
        <title>Genome structures resolve the early diversification of teleost fishes.</title>
        <authorList>
            <person name="Parey E."/>
            <person name="Louis A."/>
            <person name="Montfort J."/>
            <person name="Bouchez O."/>
            <person name="Roques C."/>
            <person name="Iampietro C."/>
            <person name="Lluch J."/>
            <person name="Castinel A."/>
            <person name="Donnadieu C."/>
            <person name="Desvignes T."/>
            <person name="Floi Bucao C."/>
            <person name="Jouanno E."/>
            <person name="Wen M."/>
            <person name="Mejri S."/>
            <person name="Dirks R."/>
            <person name="Jansen H."/>
            <person name="Henkel C."/>
            <person name="Chen W.J."/>
            <person name="Zahm M."/>
            <person name="Cabau C."/>
            <person name="Klopp C."/>
            <person name="Thompson A.W."/>
            <person name="Robinson-Rechavi M."/>
            <person name="Braasch I."/>
            <person name="Lecointre G."/>
            <person name="Bobe J."/>
            <person name="Postlethwait J.H."/>
            <person name="Berthelot C."/>
            <person name="Roest Crollius H."/>
            <person name="Guiguen Y."/>
        </authorList>
    </citation>
    <scope>NUCLEOTIDE SEQUENCE</scope>
    <source>
        <strain evidence="1">WJC10195</strain>
    </source>
</reference>
<comment type="caution">
    <text evidence="1">The sequence shown here is derived from an EMBL/GenBank/DDBJ whole genome shotgun (WGS) entry which is preliminary data.</text>
</comment>
<protein>
    <submittedName>
        <fullName evidence="1">Uncharacterized protein</fullName>
    </submittedName>
</protein>
<evidence type="ECO:0000313" key="2">
    <source>
        <dbReference type="Proteomes" id="UP001152622"/>
    </source>
</evidence>
<dbReference type="EMBL" id="JAINUF010000021">
    <property type="protein sequence ID" value="KAJ8335203.1"/>
    <property type="molecule type" value="Genomic_DNA"/>
</dbReference>
<evidence type="ECO:0000313" key="1">
    <source>
        <dbReference type="EMBL" id="KAJ8335203.1"/>
    </source>
</evidence>
<dbReference type="Proteomes" id="UP001152622">
    <property type="component" value="Chromosome 21"/>
</dbReference>
<name>A0A9Q1IB32_SYNKA</name>
<organism evidence="1 2">
    <name type="scientific">Synaphobranchus kaupii</name>
    <name type="common">Kaup's arrowtooth eel</name>
    <dbReference type="NCBI Taxonomy" id="118154"/>
    <lineage>
        <taxon>Eukaryota</taxon>
        <taxon>Metazoa</taxon>
        <taxon>Chordata</taxon>
        <taxon>Craniata</taxon>
        <taxon>Vertebrata</taxon>
        <taxon>Euteleostomi</taxon>
        <taxon>Actinopterygii</taxon>
        <taxon>Neopterygii</taxon>
        <taxon>Teleostei</taxon>
        <taxon>Anguilliformes</taxon>
        <taxon>Synaphobranchidae</taxon>
        <taxon>Synaphobranchus</taxon>
    </lineage>
</organism>
<dbReference type="AlphaFoldDB" id="A0A9Q1IB32"/>
<keyword evidence="2" id="KW-1185">Reference proteome</keyword>